<feature type="transmembrane region" description="Helical" evidence="14">
    <location>
        <begin position="37"/>
        <end position="58"/>
    </location>
</feature>
<evidence type="ECO:0000256" key="11">
    <source>
        <dbReference type="ARBA" id="ARBA00023209"/>
    </source>
</evidence>
<accession>A0A382F1D7</accession>
<keyword evidence="8 14" id="KW-1133">Transmembrane helix</keyword>
<evidence type="ECO:0000256" key="12">
    <source>
        <dbReference type="ARBA" id="ARBA00023211"/>
    </source>
</evidence>
<evidence type="ECO:0000256" key="14">
    <source>
        <dbReference type="SAM" id="Phobius"/>
    </source>
</evidence>
<evidence type="ECO:0000256" key="5">
    <source>
        <dbReference type="ARBA" id="ARBA00022519"/>
    </source>
</evidence>
<protein>
    <recommendedName>
        <fullName evidence="16">Phosphatidylcholine synthase</fullName>
    </recommendedName>
</protein>
<dbReference type="GO" id="GO:0008654">
    <property type="term" value="P:phospholipid biosynthetic process"/>
    <property type="evidence" value="ECO:0007669"/>
    <property type="project" value="UniProtKB-KW"/>
</dbReference>
<dbReference type="InterPro" id="IPR026027">
    <property type="entry name" value="PcS"/>
</dbReference>
<evidence type="ECO:0000256" key="13">
    <source>
        <dbReference type="ARBA" id="ARBA00023264"/>
    </source>
</evidence>
<keyword evidence="5" id="KW-0997">Cell inner membrane</keyword>
<evidence type="ECO:0000256" key="4">
    <source>
        <dbReference type="ARBA" id="ARBA00022516"/>
    </source>
</evidence>
<dbReference type="InterPro" id="IPR000462">
    <property type="entry name" value="CDP-OH_P_trans"/>
</dbReference>
<evidence type="ECO:0000313" key="15">
    <source>
        <dbReference type="EMBL" id="SVB56452.1"/>
    </source>
</evidence>
<comment type="cofactor">
    <cofactor evidence="1">
        <name>Mn(2+)</name>
        <dbReference type="ChEBI" id="CHEBI:29035"/>
    </cofactor>
</comment>
<evidence type="ECO:0000256" key="2">
    <source>
        <dbReference type="ARBA" id="ARBA00004429"/>
    </source>
</evidence>
<dbReference type="Gene3D" id="1.20.120.1760">
    <property type="match status" value="1"/>
</dbReference>
<comment type="subcellular location">
    <subcellularLocation>
        <location evidence="2">Cell inner membrane</location>
        <topology evidence="2">Multi-pass membrane protein</topology>
    </subcellularLocation>
</comment>
<keyword evidence="4" id="KW-0444">Lipid biosynthesis</keyword>
<evidence type="ECO:0000256" key="6">
    <source>
        <dbReference type="ARBA" id="ARBA00022679"/>
    </source>
</evidence>
<keyword evidence="11" id="KW-0594">Phospholipid biosynthesis</keyword>
<feature type="transmembrane region" description="Helical" evidence="14">
    <location>
        <begin position="12"/>
        <end position="31"/>
    </location>
</feature>
<evidence type="ECO:0000256" key="1">
    <source>
        <dbReference type="ARBA" id="ARBA00001936"/>
    </source>
</evidence>
<feature type="transmembrane region" description="Helical" evidence="14">
    <location>
        <begin position="178"/>
        <end position="198"/>
    </location>
</feature>
<keyword evidence="9" id="KW-0443">Lipid metabolism</keyword>
<feature type="transmembrane region" description="Helical" evidence="14">
    <location>
        <begin position="98"/>
        <end position="118"/>
    </location>
</feature>
<dbReference type="PIRSF" id="PIRSF000851">
    <property type="entry name" value="PcS"/>
    <property type="match status" value="1"/>
</dbReference>
<evidence type="ECO:0000256" key="10">
    <source>
        <dbReference type="ARBA" id="ARBA00023136"/>
    </source>
</evidence>
<keyword evidence="13" id="KW-1208">Phospholipid metabolism</keyword>
<feature type="non-terminal residue" evidence="15">
    <location>
        <position position="205"/>
    </location>
</feature>
<keyword evidence="7 14" id="KW-0812">Transmembrane</keyword>
<feature type="transmembrane region" description="Helical" evidence="14">
    <location>
        <begin position="70"/>
        <end position="92"/>
    </location>
</feature>
<dbReference type="Pfam" id="PF01066">
    <property type="entry name" value="CDP-OH_P_transf"/>
    <property type="match status" value="1"/>
</dbReference>
<gene>
    <name evidence="15" type="ORF">METZ01_LOCUS209306</name>
</gene>
<dbReference type="GO" id="GO:0005886">
    <property type="term" value="C:plasma membrane"/>
    <property type="evidence" value="ECO:0007669"/>
    <property type="project" value="UniProtKB-SubCell"/>
</dbReference>
<dbReference type="EMBL" id="UINC01047319">
    <property type="protein sequence ID" value="SVB56452.1"/>
    <property type="molecule type" value="Genomic_DNA"/>
</dbReference>
<dbReference type="GO" id="GO:0016780">
    <property type="term" value="F:phosphotransferase activity, for other substituted phosphate groups"/>
    <property type="evidence" value="ECO:0007669"/>
    <property type="project" value="InterPro"/>
</dbReference>
<feature type="transmembrane region" description="Helical" evidence="14">
    <location>
        <begin position="125"/>
        <end position="143"/>
    </location>
</feature>
<keyword evidence="3" id="KW-1003">Cell membrane</keyword>
<reference evidence="15" key="1">
    <citation type="submission" date="2018-05" db="EMBL/GenBank/DDBJ databases">
        <authorList>
            <person name="Lanie J.A."/>
            <person name="Ng W.-L."/>
            <person name="Kazmierczak K.M."/>
            <person name="Andrzejewski T.M."/>
            <person name="Davidsen T.M."/>
            <person name="Wayne K.J."/>
            <person name="Tettelin H."/>
            <person name="Glass J.I."/>
            <person name="Rusch D."/>
            <person name="Podicherti R."/>
            <person name="Tsui H.-C.T."/>
            <person name="Winkler M.E."/>
        </authorList>
    </citation>
    <scope>NUCLEOTIDE SEQUENCE</scope>
</reference>
<evidence type="ECO:0000256" key="8">
    <source>
        <dbReference type="ARBA" id="ARBA00022989"/>
    </source>
</evidence>
<evidence type="ECO:0008006" key="16">
    <source>
        <dbReference type="Google" id="ProtNLM"/>
    </source>
</evidence>
<proteinExistence type="predicted"/>
<dbReference type="InterPro" id="IPR043130">
    <property type="entry name" value="CDP-OH_PTrfase_TM_dom"/>
</dbReference>
<evidence type="ECO:0000256" key="3">
    <source>
        <dbReference type="ARBA" id="ARBA00022475"/>
    </source>
</evidence>
<keyword evidence="12" id="KW-0464">Manganese</keyword>
<name>A0A382F1D7_9ZZZZ</name>
<keyword evidence="10 14" id="KW-0472">Membrane</keyword>
<evidence type="ECO:0000256" key="7">
    <source>
        <dbReference type="ARBA" id="ARBA00022692"/>
    </source>
</evidence>
<sequence>MNKTVLRAYSVHIYTTIGMVCGFFALAAVYEENLKDAFFYLGLSLFIDGTDGFLARRFEVKKYAPRIDGVILDAIVDYFNYVIVPVIIIIKFQFLPTAISFPICILILVASCYTFANVNQKTKDNYFNGFPALWNLLILYFYILQTEQIVNLFVVIVSLICTFLPIKYVHPLRVKNYRFLAIFLFSVWGITSVILIYINSKEFLY</sequence>
<feature type="transmembrane region" description="Helical" evidence="14">
    <location>
        <begin position="149"/>
        <end position="166"/>
    </location>
</feature>
<organism evidence="15">
    <name type="scientific">marine metagenome</name>
    <dbReference type="NCBI Taxonomy" id="408172"/>
    <lineage>
        <taxon>unclassified sequences</taxon>
        <taxon>metagenomes</taxon>
        <taxon>ecological metagenomes</taxon>
    </lineage>
</organism>
<evidence type="ECO:0000256" key="9">
    <source>
        <dbReference type="ARBA" id="ARBA00023098"/>
    </source>
</evidence>
<keyword evidence="6" id="KW-0808">Transferase</keyword>
<dbReference type="AlphaFoldDB" id="A0A382F1D7"/>